<evidence type="ECO:0000313" key="1">
    <source>
        <dbReference type="EMBL" id="MBD2255420.1"/>
    </source>
</evidence>
<gene>
    <name evidence="1" type="ORF">H6G14_29865</name>
</gene>
<name>A0ABR8BPF7_9NOSO</name>
<organism evidence="1 2">
    <name type="scientific">Nostoc parmelioides FACHB-3921</name>
    <dbReference type="NCBI Taxonomy" id="2692909"/>
    <lineage>
        <taxon>Bacteria</taxon>
        <taxon>Bacillati</taxon>
        <taxon>Cyanobacteriota</taxon>
        <taxon>Cyanophyceae</taxon>
        <taxon>Nostocales</taxon>
        <taxon>Nostocaceae</taxon>
        <taxon>Nostoc</taxon>
    </lineage>
</organism>
<proteinExistence type="predicted"/>
<dbReference type="Gene3D" id="3.30.70.100">
    <property type="match status" value="1"/>
</dbReference>
<comment type="caution">
    <text evidence="1">The sequence shown here is derived from an EMBL/GenBank/DDBJ whole genome shotgun (WGS) entry which is preliminary data.</text>
</comment>
<dbReference type="Proteomes" id="UP000621307">
    <property type="component" value="Unassembled WGS sequence"/>
</dbReference>
<sequence>MKATIAWWDLSQSHQTIDTLRDYLQNEGVLPWSGTEGMILKFWFSDRKTNRWGAVMLWASDADMSVPLPPNRATELIGYPPTERMSTELDAWVGGTELSALSGHNRTFVPERML</sequence>
<reference evidence="1 2" key="1">
    <citation type="journal article" date="2020" name="ISME J.">
        <title>Comparative genomics reveals insights into cyanobacterial evolution and habitat adaptation.</title>
        <authorList>
            <person name="Chen M.Y."/>
            <person name="Teng W.K."/>
            <person name="Zhao L."/>
            <person name="Hu C.X."/>
            <person name="Zhou Y.K."/>
            <person name="Han B.P."/>
            <person name="Song L.R."/>
            <person name="Shu W.S."/>
        </authorList>
    </citation>
    <scope>NUCLEOTIDE SEQUENCE [LARGE SCALE GENOMIC DNA]</scope>
    <source>
        <strain evidence="1 2">FACHB-3921</strain>
    </source>
</reference>
<evidence type="ECO:0000313" key="2">
    <source>
        <dbReference type="Proteomes" id="UP000621307"/>
    </source>
</evidence>
<protein>
    <submittedName>
        <fullName evidence="1">Uncharacterized protein</fullName>
    </submittedName>
</protein>
<keyword evidence="2" id="KW-1185">Reference proteome</keyword>
<accession>A0ABR8BPF7</accession>
<dbReference type="EMBL" id="JACJQL010000094">
    <property type="protein sequence ID" value="MBD2255420.1"/>
    <property type="molecule type" value="Genomic_DNA"/>
</dbReference>